<reference evidence="1 2" key="1">
    <citation type="journal article" date="2019" name="Int. J. Syst. Evol. Microbiol.">
        <title>Anaerobacillus alkaliphilus sp. nov., a novel alkaliphilic and moderately halophilic bacterium.</title>
        <authorList>
            <person name="Borsodi A.K."/>
            <person name="Aszalos J.M."/>
            <person name="Bihari P."/>
            <person name="Nagy I."/>
            <person name="Schumann P."/>
            <person name="Sproer C."/>
            <person name="Kovacs A.L."/>
            <person name="Boka K."/>
            <person name="Dobosy P."/>
            <person name="Ovari M."/>
            <person name="Szili-Kovacs T."/>
            <person name="Toth E."/>
        </authorList>
    </citation>
    <scope>NUCLEOTIDE SEQUENCE [LARGE SCALE GENOMIC DNA]</scope>
    <source>
        <strain evidence="1 2">B16-10</strain>
    </source>
</reference>
<dbReference type="EMBL" id="QOUX01000042">
    <property type="protein sequence ID" value="RXI99875.1"/>
    <property type="molecule type" value="Genomic_DNA"/>
</dbReference>
<dbReference type="InterPro" id="IPR025544">
    <property type="entry name" value="YhzD"/>
</dbReference>
<dbReference type="AlphaFoldDB" id="A0A4Q0VRX3"/>
<accession>A0A4Q0VRX3</accession>
<evidence type="ECO:0000313" key="2">
    <source>
        <dbReference type="Proteomes" id="UP000290649"/>
    </source>
</evidence>
<keyword evidence="2" id="KW-1185">Reference proteome</keyword>
<dbReference type="Proteomes" id="UP000290649">
    <property type="component" value="Unassembled WGS sequence"/>
</dbReference>
<evidence type="ECO:0008006" key="3">
    <source>
        <dbReference type="Google" id="ProtNLM"/>
    </source>
</evidence>
<sequence length="61" mass="6743">MAVYVLTVFDGTGKVLVDERFDAKDDAEAKKLGESKIAELKYETYSSRVTKSSGGLVLFHQ</sequence>
<evidence type="ECO:0000313" key="1">
    <source>
        <dbReference type="EMBL" id="RXI99875.1"/>
    </source>
</evidence>
<protein>
    <recommendedName>
        <fullName evidence="3">YhzD-like protein</fullName>
    </recommendedName>
</protein>
<proteinExistence type="predicted"/>
<gene>
    <name evidence="1" type="ORF">DS745_13425</name>
</gene>
<comment type="caution">
    <text evidence="1">The sequence shown here is derived from an EMBL/GenBank/DDBJ whole genome shotgun (WGS) entry which is preliminary data.</text>
</comment>
<dbReference type="OrthoDB" id="2355652at2"/>
<dbReference type="RefSeq" id="WP_129078731.1">
    <property type="nucleotide sequence ID" value="NZ_QOUX01000042.1"/>
</dbReference>
<name>A0A4Q0VRX3_9BACI</name>
<organism evidence="1 2">
    <name type="scientific">Anaerobacillus alkaliphilus</name>
    <dbReference type="NCBI Taxonomy" id="1548597"/>
    <lineage>
        <taxon>Bacteria</taxon>
        <taxon>Bacillati</taxon>
        <taxon>Bacillota</taxon>
        <taxon>Bacilli</taxon>
        <taxon>Bacillales</taxon>
        <taxon>Bacillaceae</taxon>
        <taxon>Anaerobacillus</taxon>
    </lineage>
</organism>
<dbReference type="Pfam" id="PF14120">
    <property type="entry name" value="YhzD"/>
    <property type="match status" value="1"/>
</dbReference>